<gene>
    <name evidence="1" type="ORF">SAMN05216406_1455</name>
    <name evidence="2" type="ORF">SAMN06296273_2569</name>
    <name evidence="3" type="ORF">SAMN06297164_0709</name>
</gene>
<dbReference type="KEGG" id="nur:ATY38_01275"/>
<dbReference type="EMBL" id="OCMU01000001">
    <property type="protein sequence ID" value="SOD16709.1"/>
    <property type="molecule type" value="Genomic_DNA"/>
</dbReference>
<accession>A0A0S3AFL9</accession>
<evidence type="ECO:0000313" key="5">
    <source>
        <dbReference type="Proteomes" id="UP000219335"/>
    </source>
</evidence>
<name>A0A0S3AFL9_9PROT</name>
<dbReference type="AlphaFoldDB" id="A0A0S3AFL9"/>
<protein>
    <submittedName>
        <fullName evidence="1">Hemin uptake protein hemP</fullName>
    </submittedName>
</protein>
<reference evidence="1" key="2">
    <citation type="submission" date="2016-10" db="EMBL/GenBank/DDBJ databases">
        <authorList>
            <person name="de Groot N.N."/>
        </authorList>
    </citation>
    <scope>NUCLEOTIDE SEQUENCE [LARGE SCALE GENOMIC DNA]</scope>
    <source>
        <strain evidence="1">Nm10</strain>
        <strain evidence="2 6">Nm15</strain>
    </source>
</reference>
<dbReference type="InterPro" id="IPR019600">
    <property type="entry name" value="Hemin_uptake_protein_HemP"/>
</dbReference>
<dbReference type="EMBL" id="LT907782">
    <property type="protein sequence ID" value="SNX61113.1"/>
    <property type="molecule type" value="Genomic_DNA"/>
</dbReference>
<evidence type="ECO:0000313" key="1">
    <source>
        <dbReference type="EMBL" id="SDU29320.1"/>
    </source>
</evidence>
<dbReference type="Proteomes" id="UP000182882">
    <property type="component" value="Unassembled WGS sequence"/>
</dbReference>
<dbReference type="Gene3D" id="2.10.70.10">
    <property type="entry name" value="Complement Module, domain 1"/>
    <property type="match status" value="1"/>
</dbReference>
<dbReference type="Proteomes" id="UP000242498">
    <property type="component" value="Chromosome I"/>
</dbReference>
<evidence type="ECO:0000313" key="6">
    <source>
        <dbReference type="Proteomes" id="UP000242498"/>
    </source>
</evidence>
<dbReference type="OrthoDB" id="5348353at2"/>
<dbReference type="EMBL" id="FNLN01000045">
    <property type="protein sequence ID" value="SDU29320.1"/>
    <property type="molecule type" value="Genomic_DNA"/>
</dbReference>
<dbReference type="Pfam" id="PF10636">
    <property type="entry name" value="hemP"/>
    <property type="match status" value="1"/>
</dbReference>
<evidence type="ECO:0000313" key="4">
    <source>
        <dbReference type="Proteomes" id="UP000182882"/>
    </source>
</evidence>
<keyword evidence="4" id="KW-1185">Reference proteome</keyword>
<reference evidence="4" key="1">
    <citation type="submission" date="2016-10" db="EMBL/GenBank/DDBJ databases">
        <authorList>
            <person name="Varghese N."/>
            <person name="Submissions S."/>
        </authorList>
    </citation>
    <scope>NUCLEOTIDE SEQUENCE [LARGE SCALE GENOMIC DNA]</scope>
    <source>
        <strain evidence="4">Nm10</strain>
    </source>
</reference>
<reference evidence="3 5" key="3">
    <citation type="submission" date="2017-09" db="EMBL/GenBank/DDBJ databases">
        <authorList>
            <person name="Ehlers B."/>
            <person name="Leendertz F.H."/>
        </authorList>
    </citation>
    <scope>NUCLEOTIDE SEQUENCE [LARGE SCALE GENOMIC DNA]</scope>
    <source>
        <strain evidence="3 5">Nm42</strain>
    </source>
</reference>
<sequence>MNTQALTQLMAQNLYQSELTNLNALIDSNSLFKNGDVVFILHKGEQYTLRRTRNGKLILNK</sequence>
<evidence type="ECO:0000313" key="2">
    <source>
        <dbReference type="EMBL" id="SNX61113.1"/>
    </source>
</evidence>
<dbReference type="RefSeq" id="WP_062557698.1">
    <property type="nucleotide sequence ID" value="NZ_FNLN01000045.1"/>
</dbReference>
<evidence type="ECO:0000313" key="3">
    <source>
        <dbReference type="EMBL" id="SOD16709.1"/>
    </source>
</evidence>
<dbReference type="Proteomes" id="UP000219335">
    <property type="component" value="Unassembled WGS sequence"/>
</dbReference>
<proteinExistence type="predicted"/>
<organism evidence="1 4">
    <name type="scientific">Nitrosomonas ureae</name>
    <dbReference type="NCBI Taxonomy" id="44577"/>
    <lineage>
        <taxon>Bacteria</taxon>
        <taxon>Pseudomonadati</taxon>
        <taxon>Pseudomonadota</taxon>
        <taxon>Betaproteobacteria</taxon>
        <taxon>Nitrosomonadales</taxon>
        <taxon>Nitrosomonadaceae</taxon>
        <taxon>Nitrosomonas</taxon>
    </lineage>
</organism>